<dbReference type="Proteomes" id="UP001428341">
    <property type="component" value="Unassembled WGS sequence"/>
</dbReference>
<dbReference type="PANTHER" id="PTHR37212">
    <property type="entry name" value="ACTIN PROTEIN 2/3 COMPLEX SUBUNIT-LIKE PROTEIN"/>
    <property type="match status" value="1"/>
</dbReference>
<keyword evidence="1" id="KW-0175">Coiled coil</keyword>
<sequence>MDLDDPLDFENEDPLLTNPVVNKKRKKAIGLDDLLTDHYKQKSQILEREKKRAAKAKKNYNSDEDENGKEALLSNIVNSCQNQAYYNFSYSCLL</sequence>
<accession>A0AAP0Q9I1</accession>
<protein>
    <submittedName>
        <fullName evidence="2">Uncharacterized protein</fullName>
    </submittedName>
</protein>
<name>A0AAP0Q9I1_9ROSI</name>
<proteinExistence type="predicted"/>
<evidence type="ECO:0000313" key="3">
    <source>
        <dbReference type="Proteomes" id="UP001428341"/>
    </source>
</evidence>
<reference evidence="2 3" key="1">
    <citation type="submission" date="2024-05" db="EMBL/GenBank/DDBJ databases">
        <title>Haplotype-resolved chromosome-level genome assembly of Huyou (Citrus changshanensis).</title>
        <authorList>
            <person name="Miao C."/>
            <person name="Chen W."/>
            <person name="Wu Y."/>
            <person name="Wang L."/>
            <person name="Zhao S."/>
            <person name="Grierson D."/>
            <person name="Xu C."/>
            <person name="Chen K."/>
        </authorList>
    </citation>
    <scope>NUCLEOTIDE SEQUENCE [LARGE SCALE GENOMIC DNA]</scope>
    <source>
        <strain evidence="2">01-14</strain>
        <tissue evidence="2">Leaf</tissue>
    </source>
</reference>
<evidence type="ECO:0000313" key="2">
    <source>
        <dbReference type="EMBL" id="KAK9175773.1"/>
    </source>
</evidence>
<dbReference type="PANTHER" id="PTHR37212:SF2">
    <property type="entry name" value="ACTIN PROTEIN 2_3 COMPLEX SUBUNIT-LIKE PROTEIN"/>
    <property type="match status" value="1"/>
</dbReference>
<gene>
    <name evidence="2" type="ORF">WN944_027782</name>
</gene>
<organism evidence="2 3">
    <name type="scientific">Citrus x changshan-huyou</name>
    <dbReference type="NCBI Taxonomy" id="2935761"/>
    <lineage>
        <taxon>Eukaryota</taxon>
        <taxon>Viridiplantae</taxon>
        <taxon>Streptophyta</taxon>
        <taxon>Embryophyta</taxon>
        <taxon>Tracheophyta</taxon>
        <taxon>Spermatophyta</taxon>
        <taxon>Magnoliopsida</taxon>
        <taxon>eudicotyledons</taxon>
        <taxon>Gunneridae</taxon>
        <taxon>Pentapetalae</taxon>
        <taxon>rosids</taxon>
        <taxon>malvids</taxon>
        <taxon>Sapindales</taxon>
        <taxon>Rutaceae</taxon>
        <taxon>Aurantioideae</taxon>
        <taxon>Citrus</taxon>
    </lineage>
</organism>
<feature type="coiled-coil region" evidence="1">
    <location>
        <begin position="39"/>
        <end position="66"/>
    </location>
</feature>
<comment type="caution">
    <text evidence="2">The sequence shown here is derived from an EMBL/GenBank/DDBJ whole genome shotgun (WGS) entry which is preliminary data.</text>
</comment>
<dbReference type="EMBL" id="JBCGBO010000025">
    <property type="protein sequence ID" value="KAK9175773.1"/>
    <property type="molecule type" value="Genomic_DNA"/>
</dbReference>
<evidence type="ECO:0000256" key="1">
    <source>
        <dbReference type="SAM" id="Coils"/>
    </source>
</evidence>
<keyword evidence="3" id="KW-1185">Reference proteome</keyword>
<dbReference type="AlphaFoldDB" id="A0AAP0Q9I1"/>